<evidence type="ECO:0000313" key="5">
    <source>
        <dbReference type="Proteomes" id="UP000289805"/>
    </source>
</evidence>
<dbReference type="Pfam" id="PF19516">
    <property type="entry name" value="DUF6049"/>
    <property type="match status" value="1"/>
</dbReference>
<evidence type="ECO:0000256" key="1">
    <source>
        <dbReference type="SAM" id="MobiDB-lite"/>
    </source>
</evidence>
<dbReference type="EMBL" id="SDJQ01000018">
    <property type="protein sequence ID" value="RXR32392.1"/>
    <property type="molecule type" value="Genomic_DNA"/>
</dbReference>
<feature type="region of interest" description="Disordered" evidence="1">
    <location>
        <begin position="760"/>
        <end position="784"/>
    </location>
</feature>
<feature type="region of interest" description="Disordered" evidence="1">
    <location>
        <begin position="263"/>
        <end position="283"/>
    </location>
</feature>
<dbReference type="RefSeq" id="WP_129429629.1">
    <property type="nucleotide sequence ID" value="NZ_JOFV01000018.1"/>
</dbReference>
<gene>
    <name evidence="3" type="ORF">EQW73_16410</name>
    <name evidence="4" type="ORF">EQW78_13845</name>
</gene>
<keyword evidence="2" id="KW-1133">Transmembrane helix</keyword>
<protein>
    <submittedName>
        <fullName evidence="4">Uncharacterized protein</fullName>
    </submittedName>
</protein>
<feature type="transmembrane region" description="Helical" evidence="2">
    <location>
        <begin position="730"/>
        <end position="748"/>
    </location>
</feature>
<evidence type="ECO:0000256" key="2">
    <source>
        <dbReference type="SAM" id="Phobius"/>
    </source>
</evidence>
<dbReference type="GO" id="GO:0005975">
    <property type="term" value="P:carbohydrate metabolic process"/>
    <property type="evidence" value="ECO:0007669"/>
    <property type="project" value="UniProtKB-ARBA"/>
</dbReference>
<name>A0A4Q1KR63_9CELL</name>
<keyword evidence="6" id="KW-1185">Reference proteome</keyword>
<dbReference type="InterPro" id="IPR013783">
    <property type="entry name" value="Ig-like_fold"/>
</dbReference>
<comment type="caution">
    <text evidence="4">The sequence shown here is derived from an EMBL/GenBank/DDBJ whole genome shotgun (WGS) entry which is preliminary data.</text>
</comment>
<reference evidence="5 6" key="1">
    <citation type="submission" date="2019-01" db="EMBL/GenBank/DDBJ databases">
        <title>Oerskovia turbata Genome sequencing and assembly.</title>
        <authorList>
            <person name="Dou T."/>
        </authorList>
    </citation>
    <scope>NUCLEOTIDE SEQUENCE [LARGE SCALE GENOMIC DNA]</scope>
    <source>
        <strain evidence="4 5">JCM12123</strain>
        <strain evidence="3 6">JCM3160</strain>
    </source>
</reference>
<organism evidence="4 5">
    <name type="scientific">Oerskovia turbata</name>
    <dbReference type="NCBI Taxonomy" id="1713"/>
    <lineage>
        <taxon>Bacteria</taxon>
        <taxon>Bacillati</taxon>
        <taxon>Actinomycetota</taxon>
        <taxon>Actinomycetes</taxon>
        <taxon>Micrococcales</taxon>
        <taxon>Cellulomonadaceae</taxon>
        <taxon>Oerskovia</taxon>
    </lineage>
</organism>
<dbReference type="Gene3D" id="2.60.40.10">
    <property type="entry name" value="Immunoglobulins"/>
    <property type="match status" value="1"/>
</dbReference>
<dbReference type="EMBL" id="SDJR01000013">
    <property type="protein sequence ID" value="RXR22327.1"/>
    <property type="molecule type" value="Genomic_DNA"/>
</dbReference>
<dbReference type="Proteomes" id="UP000289805">
    <property type="component" value="Unassembled WGS sequence"/>
</dbReference>
<keyword evidence="2" id="KW-0472">Membrane</keyword>
<dbReference type="STRING" id="1713.GCA_000718325_03149"/>
<proteinExistence type="predicted"/>
<accession>A0A4Q1KR63</accession>
<dbReference type="OrthoDB" id="3267347at2"/>
<evidence type="ECO:0000313" key="4">
    <source>
        <dbReference type="EMBL" id="RXR32392.1"/>
    </source>
</evidence>
<feature type="compositionally biased region" description="Low complexity" evidence="1">
    <location>
        <begin position="263"/>
        <end position="281"/>
    </location>
</feature>
<feature type="region of interest" description="Disordered" evidence="1">
    <location>
        <begin position="1"/>
        <end position="47"/>
    </location>
</feature>
<dbReference type="Proteomes" id="UP000290517">
    <property type="component" value="Unassembled WGS sequence"/>
</dbReference>
<sequence length="784" mass="80592">MSFHFPGGARRASTRRPAAHAPLVAQGTPGHGTLRSSTTGPRRAARSRTRALLTSLLVLGLAVLPSAATATTPAAMTPTAPWATGDGRTAALGTDRLTADTDPTASSDEAGAVSTTLVSMSPTTVVPGDTLTVVARIHNGTQDTLETPRATLGVNWRVVSTRSALDAWAEGPTSQQVAGRMAVENLDPLAPGEDTTVTFSVTADDLNLEPGSVWGPRPLSVTVEDGRERLDVLRTFFLWGESPAPLPVRISLIAPVTGPALGLSAPSGDDSSGDATPGSGAVEVGAVDDELGTDRRLGRLVSATADVPDIAWAIDPAVLAAAERSAEPASHAWAMLLRDGTAGRTVFGLRPYDPDPAAYAQVGAALPATTTPLPDGTTVDPAWRTDLTYPADGVLDLRTVGTSVRSGSPLVVVQGDGLAPESSVNYTPTGLATVATDAGPATALVADQPLTEVFADATSVERDAEVRSTADGTQRLLADLAVVASERPTESRHLVVALPRSWDPDDAALSTVLGALHGAAWVDVSPVDELLASPVPDVARSPLAEAEVTDGTLPAAEMNKLQRARTEVADFATIATDPAPVVQGAEPALVVPTAIAYRSLPDERTEAVEAAVEGAALIRSTVSVVPRGLDVMLINTSGNLPVRVRNTLDQPVTVQVALRPDNALLKVVSFPAGPVPAGAEVDFKVPVRAIGSGDVSVSVELLSVPVGTVVSPPSEFVVQVRAEWENTGTAIFAGLVALLMIGGIWRTIRRGRSPRRVAELTPATGVPGAQGGAAPSGRSTGHDG</sequence>
<keyword evidence="2" id="KW-0812">Transmembrane</keyword>
<dbReference type="InterPro" id="IPR046112">
    <property type="entry name" value="DUF6049"/>
</dbReference>
<evidence type="ECO:0000313" key="3">
    <source>
        <dbReference type="EMBL" id="RXR22327.1"/>
    </source>
</evidence>
<evidence type="ECO:0000313" key="6">
    <source>
        <dbReference type="Proteomes" id="UP000290517"/>
    </source>
</evidence>
<dbReference type="AlphaFoldDB" id="A0A4Q1KR63"/>